<dbReference type="Gene3D" id="1.10.287.310">
    <property type="match status" value="1"/>
</dbReference>
<comment type="similarity">
    <text evidence="1 5">Belongs to the universal ribosomal protein uL29 family.</text>
</comment>
<evidence type="ECO:0000256" key="5">
    <source>
        <dbReference type="HAMAP-Rule" id="MF_00374"/>
    </source>
</evidence>
<dbReference type="EMBL" id="LBZM01000003">
    <property type="protein sequence ID" value="KKR72686.1"/>
    <property type="molecule type" value="Genomic_DNA"/>
</dbReference>
<keyword evidence="6" id="KW-0175">Coiled coil</keyword>
<dbReference type="AlphaFoldDB" id="A0A0G0TD01"/>
<evidence type="ECO:0000313" key="7">
    <source>
        <dbReference type="EMBL" id="KKR72686.1"/>
    </source>
</evidence>
<keyword evidence="2 5" id="KW-0689">Ribosomal protein</keyword>
<dbReference type="GO" id="GO:1990904">
    <property type="term" value="C:ribonucleoprotein complex"/>
    <property type="evidence" value="ECO:0007669"/>
    <property type="project" value="UniProtKB-KW"/>
</dbReference>
<accession>A0A0G0TD01</accession>
<sequence>MKKKAKQQIMQKKAKELETLIEKKREEVARMQLKTSEEKNKNIVRNLKHEIALMLTVLREQQILEEAAGGGTHE</sequence>
<evidence type="ECO:0000256" key="6">
    <source>
        <dbReference type="SAM" id="Coils"/>
    </source>
</evidence>
<dbReference type="Proteomes" id="UP000034664">
    <property type="component" value="Unassembled WGS sequence"/>
</dbReference>
<protein>
    <recommendedName>
        <fullName evidence="4 5">Large ribosomal subunit protein uL29</fullName>
    </recommendedName>
</protein>
<organism evidence="7 8">
    <name type="scientific">Candidatus Roizmanbacteria bacterium GW2011_GWB1_40_7</name>
    <dbReference type="NCBI Taxonomy" id="1618482"/>
    <lineage>
        <taxon>Bacteria</taxon>
        <taxon>Candidatus Roizmaniibacteriota</taxon>
    </lineage>
</organism>
<name>A0A0G0TD01_9BACT</name>
<feature type="coiled-coil region" evidence="6">
    <location>
        <begin position="3"/>
        <end position="41"/>
    </location>
</feature>
<dbReference type="NCBIfam" id="TIGR00012">
    <property type="entry name" value="L29"/>
    <property type="match status" value="1"/>
</dbReference>
<evidence type="ECO:0000313" key="8">
    <source>
        <dbReference type="Proteomes" id="UP000034664"/>
    </source>
</evidence>
<dbReference type="GO" id="GO:0005840">
    <property type="term" value="C:ribosome"/>
    <property type="evidence" value="ECO:0007669"/>
    <property type="project" value="UniProtKB-KW"/>
</dbReference>
<reference evidence="7 8" key="1">
    <citation type="journal article" date="2015" name="Nature">
        <title>rRNA introns, odd ribosomes, and small enigmatic genomes across a large radiation of phyla.</title>
        <authorList>
            <person name="Brown C.T."/>
            <person name="Hug L.A."/>
            <person name="Thomas B.C."/>
            <person name="Sharon I."/>
            <person name="Castelle C.J."/>
            <person name="Singh A."/>
            <person name="Wilkins M.J."/>
            <person name="Williams K.H."/>
            <person name="Banfield J.F."/>
        </authorList>
    </citation>
    <scope>NUCLEOTIDE SEQUENCE [LARGE SCALE GENOMIC DNA]</scope>
</reference>
<proteinExistence type="inferred from homology"/>
<dbReference type="InterPro" id="IPR001854">
    <property type="entry name" value="Ribosomal_uL29"/>
</dbReference>
<dbReference type="GO" id="GO:0003735">
    <property type="term" value="F:structural constituent of ribosome"/>
    <property type="evidence" value="ECO:0007669"/>
    <property type="project" value="InterPro"/>
</dbReference>
<dbReference type="InterPro" id="IPR036049">
    <property type="entry name" value="Ribosomal_uL29_sf"/>
</dbReference>
<evidence type="ECO:0000256" key="2">
    <source>
        <dbReference type="ARBA" id="ARBA00022980"/>
    </source>
</evidence>
<evidence type="ECO:0000256" key="3">
    <source>
        <dbReference type="ARBA" id="ARBA00023274"/>
    </source>
</evidence>
<evidence type="ECO:0000256" key="1">
    <source>
        <dbReference type="ARBA" id="ARBA00009254"/>
    </source>
</evidence>
<evidence type="ECO:0000256" key="4">
    <source>
        <dbReference type="ARBA" id="ARBA00035204"/>
    </source>
</evidence>
<dbReference type="HAMAP" id="MF_00374">
    <property type="entry name" value="Ribosomal_uL29"/>
    <property type="match status" value="1"/>
</dbReference>
<gene>
    <name evidence="5" type="primary">rpmC</name>
    <name evidence="7" type="ORF">UU14_C0003G0049</name>
</gene>
<comment type="caution">
    <text evidence="7">The sequence shown here is derived from an EMBL/GenBank/DDBJ whole genome shotgun (WGS) entry which is preliminary data.</text>
</comment>
<dbReference type="SUPFAM" id="SSF46561">
    <property type="entry name" value="Ribosomal protein L29 (L29p)"/>
    <property type="match status" value="1"/>
</dbReference>
<keyword evidence="3 5" id="KW-0687">Ribonucleoprotein</keyword>
<dbReference type="GO" id="GO:0006412">
    <property type="term" value="P:translation"/>
    <property type="evidence" value="ECO:0007669"/>
    <property type="project" value="UniProtKB-UniRule"/>
</dbReference>